<dbReference type="PANTHER" id="PTHR35392:SF3">
    <property type="entry name" value="ZN(2)-C6 FUNGAL-TYPE DOMAIN-CONTAINING PROTEIN"/>
    <property type="match status" value="1"/>
</dbReference>
<feature type="region of interest" description="Disordered" evidence="1">
    <location>
        <begin position="52"/>
        <end position="105"/>
    </location>
</feature>
<feature type="region of interest" description="Disordered" evidence="1">
    <location>
        <begin position="339"/>
        <end position="358"/>
    </location>
</feature>
<gene>
    <name evidence="2" type="ORF">PCL_00828</name>
</gene>
<evidence type="ECO:0000256" key="1">
    <source>
        <dbReference type="SAM" id="MobiDB-lite"/>
    </source>
</evidence>
<dbReference type="AlphaFoldDB" id="A0A2U3DP29"/>
<feature type="compositionally biased region" description="Polar residues" evidence="1">
    <location>
        <begin position="56"/>
        <end position="66"/>
    </location>
</feature>
<sequence>MVHTSATECYPSSSYLDFIPWAVKYEQKVQRYSQPTAPKHEVDSLPPEVFTPKGFLSSNDTMPNHATRTDTRRLERKDNSQFTSCLAGTASDPTPQQMPKGPRRGPFLDIILRRQTAETRKIGSCIRCAMQRIRCKSNPKDPKGECLTCSSLAGSPHHHFPCMRYKLTTLKLVQPVYVRGYDWIHSWDCMMRNPIQSWIADEPKLVRVSEGLGSKTIEVSVRQFVDDGRRGRMPGVCDTDSNRPILTASYALTDLKAGEEAYANYIPGIIGSVLKRFSGPSDQLLHQTYRLACQKYQDRTTPSDVSELLGLAFRLWTAVRLSTLPTFIVGNEALGSAGAHDGEESRCHGTNPSNSANVREHIQARVSGENRSLQSEMGLDGKEIQFLAYSRAFAKQHGKSLLAYQAFVFPKAKL</sequence>
<feature type="compositionally biased region" description="Basic and acidic residues" evidence="1">
    <location>
        <begin position="67"/>
        <end position="79"/>
    </location>
</feature>
<comment type="caution">
    <text evidence="2">The sequence shown here is derived from an EMBL/GenBank/DDBJ whole genome shotgun (WGS) entry which is preliminary data.</text>
</comment>
<dbReference type="Proteomes" id="UP000245956">
    <property type="component" value="Unassembled WGS sequence"/>
</dbReference>
<reference evidence="2 3" key="1">
    <citation type="journal article" date="2016" name="Front. Microbiol.">
        <title>Genome and transcriptome sequences reveal the specific parasitism of the nematophagous Purpureocillium lilacinum 36-1.</title>
        <authorList>
            <person name="Xie J."/>
            <person name="Li S."/>
            <person name="Mo C."/>
            <person name="Xiao X."/>
            <person name="Peng D."/>
            <person name="Wang G."/>
            <person name="Xiao Y."/>
        </authorList>
    </citation>
    <scope>NUCLEOTIDE SEQUENCE [LARGE SCALE GENOMIC DNA]</scope>
    <source>
        <strain evidence="2 3">36-1</strain>
    </source>
</reference>
<dbReference type="InterPro" id="IPR052973">
    <property type="entry name" value="Fungal_sec-metab_reg_TF"/>
</dbReference>
<evidence type="ECO:0000313" key="2">
    <source>
        <dbReference type="EMBL" id="PWI63999.1"/>
    </source>
</evidence>
<proteinExistence type="predicted"/>
<name>A0A2U3DP29_PURLI</name>
<organism evidence="2 3">
    <name type="scientific">Purpureocillium lilacinum</name>
    <name type="common">Paecilomyces lilacinus</name>
    <dbReference type="NCBI Taxonomy" id="33203"/>
    <lineage>
        <taxon>Eukaryota</taxon>
        <taxon>Fungi</taxon>
        <taxon>Dikarya</taxon>
        <taxon>Ascomycota</taxon>
        <taxon>Pezizomycotina</taxon>
        <taxon>Sordariomycetes</taxon>
        <taxon>Hypocreomycetidae</taxon>
        <taxon>Hypocreales</taxon>
        <taxon>Ophiocordycipitaceae</taxon>
        <taxon>Purpureocillium</taxon>
    </lineage>
</organism>
<dbReference type="PANTHER" id="PTHR35392">
    <property type="entry name" value="ZN(II)2CYS6 TRANSCRIPTION FACTOR (EUROFUNG)-RELATED-RELATED"/>
    <property type="match status" value="1"/>
</dbReference>
<evidence type="ECO:0008006" key="4">
    <source>
        <dbReference type="Google" id="ProtNLM"/>
    </source>
</evidence>
<dbReference type="EMBL" id="LCWV01000126">
    <property type="protein sequence ID" value="PWI63999.1"/>
    <property type="molecule type" value="Genomic_DNA"/>
</dbReference>
<accession>A0A2U3DP29</accession>
<feature type="compositionally biased region" description="Polar residues" evidence="1">
    <location>
        <begin position="348"/>
        <end position="357"/>
    </location>
</feature>
<protein>
    <recommendedName>
        <fullName evidence="4">Zn(2)-C6 fungal-type domain-containing protein</fullName>
    </recommendedName>
</protein>
<evidence type="ECO:0000313" key="3">
    <source>
        <dbReference type="Proteomes" id="UP000245956"/>
    </source>
</evidence>
<feature type="compositionally biased region" description="Polar residues" evidence="1">
    <location>
        <begin position="80"/>
        <end position="97"/>
    </location>
</feature>